<gene>
    <name evidence="1" type="ORF">BV494_07725</name>
</gene>
<keyword evidence="2" id="KW-1185">Reference proteome</keyword>
<proteinExistence type="predicted"/>
<evidence type="ECO:0000313" key="1">
    <source>
        <dbReference type="EMBL" id="AVF34829.1"/>
    </source>
</evidence>
<dbReference type="Proteomes" id="UP000239197">
    <property type="component" value="Chromosome"/>
</dbReference>
<protein>
    <submittedName>
        <fullName evidence="1">Uncharacterized protein</fullName>
    </submittedName>
</protein>
<accession>A0A2L1UPG7</accession>
<sequence>MLGISTGELFHCITRTGNVLGLKLPKTKNTKPGDNMPHYMFVMDDFIEFAKEFKKHKRSMDRKVIPMPPKCKPR</sequence>
<organism evidence="1 2">
    <name type="scientific">Rahnella sikkimica</name>
    <dbReference type="NCBI Taxonomy" id="1805933"/>
    <lineage>
        <taxon>Bacteria</taxon>
        <taxon>Pseudomonadati</taxon>
        <taxon>Pseudomonadota</taxon>
        <taxon>Gammaproteobacteria</taxon>
        <taxon>Enterobacterales</taxon>
        <taxon>Yersiniaceae</taxon>
        <taxon>Rahnella</taxon>
    </lineage>
</organism>
<evidence type="ECO:0000313" key="2">
    <source>
        <dbReference type="Proteomes" id="UP000239197"/>
    </source>
</evidence>
<dbReference type="EMBL" id="CP019062">
    <property type="protein sequence ID" value="AVF34829.1"/>
    <property type="molecule type" value="Genomic_DNA"/>
</dbReference>
<dbReference type="AlphaFoldDB" id="A0A2L1UPG7"/>
<name>A0A2L1UPG7_9GAMM</name>
<reference evidence="2" key="1">
    <citation type="submission" date="2017-01" db="EMBL/GenBank/DDBJ databases">
        <title>Genome sequence of Rouxiella sp. ERMR1:05.</title>
        <authorList>
            <person name="Kumar R."/>
            <person name="Singh D."/>
            <person name="Kumar S."/>
        </authorList>
    </citation>
    <scope>NUCLEOTIDE SEQUENCE [LARGE SCALE GENOMIC DNA]</scope>
    <source>
        <strain evidence="2">ERMR1:05</strain>
    </source>
</reference>
<dbReference type="KEGG" id="rox:BV494_07725"/>